<dbReference type="Proteomes" id="UP000198866">
    <property type="component" value="Unassembled WGS sequence"/>
</dbReference>
<sequence length="126" mass="13227">MKVRSHGLPAAAALAAAGALPAAVVAVAPLPRALPVQQDIWITGTIQRGNGQFAPGDYTTIQLDRPAASPCSDKVVTDILLGQTGTTEHLLLLPYLNQRVAVRGRITCPASGIQFAPTPDFVFPIY</sequence>
<evidence type="ECO:0000313" key="3">
    <source>
        <dbReference type="Proteomes" id="UP000198866"/>
    </source>
</evidence>
<feature type="chain" id="PRO_5011497029" evidence="1">
    <location>
        <begin position="23"/>
        <end position="126"/>
    </location>
</feature>
<organism evidence="2 3">
    <name type="scientific">Paraburkholderia diazotrophica</name>
    <dbReference type="NCBI Taxonomy" id="667676"/>
    <lineage>
        <taxon>Bacteria</taxon>
        <taxon>Pseudomonadati</taxon>
        <taxon>Pseudomonadota</taxon>
        <taxon>Betaproteobacteria</taxon>
        <taxon>Burkholderiales</taxon>
        <taxon>Burkholderiaceae</taxon>
        <taxon>Paraburkholderia</taxon>
    </lineage>
</organism>
<reference evidence="3" key="1">
    <citation type="submission" date="2016-10" db="EMBL/GenBank/DDBJ databases">
        <authorList>
            <person name="Varghese N."/>
            <person name="Submissions S."/>
        </authorList>
    </citation>
    <scope>NUCLEOTIDE SEQUENCE [LARGE SCALE GENOMIC DNA]</scope>
    <source>
        <strain evidence="3">LMG 26031</strain>
    </source>
</reference>
<name>A0A1H7CYX2_9BURK</name>
<dbReference type="STRING" id="667676.SAMN05192539_102326"/>
<gene>
    <name evidence="2" type="ORF">SAMN05192539_102326</name>
</gene>
<proteinExistence type="predicted"/>
<protein>
    <submittedName>
        <fullName evidence="2">Uncharacterized protein</fullName>
    </submittedName>
</protein>
<evidence type="ECO:0000313" key="2">
    <source>
        <dbReference type="EMBL" id="SEJ91065.1"/>
    </source>
</evidence>
<accession>A0A1H7CYX2</accession>
<dbReference type="RefSeq" id="WP_090870184.1">
    <property type="nucleotide sequence ID" value="NZ_FNYE01000023.1"/>
</dbReference>
<evidence type="ECO:0000256" key="1">
    <source>
        <dbReference type="SAM" id="SignalP"/>
    </source>
</evidence>
<dbReference type="AlphaFoldDB" id="A0A1H7CYX2"/>
<dbReference type="EMBL" id="FNYE01000023">
    <property type="protein sequence ID" value="SEJ91065.1"/>
    <property type="molecule type" value="Genomic_DNA"/>
</dbReference>
<keyword evidence="1" id="KW-0732">Signal</keyword>
<dbReference type="OrthoDB" id="9103187at2"/>
<feature type="signal peptide" evidence="1">
    <location>
        <begin position="1"/>
        <end position="22"/>
    </location>
</feature>
<keyword evidence="3" id="KW-1185">Reference proteome</keyword>